<accession>J9DQH3</accession>
<keyword evidence="7" id="KW-1185">Reference proteome</keyword>
<comment type="subcellular location">
    <subcellularLocation>
        <location evidence="1">Cytoplasm</location>
    </subcellularLocation>
</comment>
<dbReference type="InParanoid" id="J9DQH3"/>
<evidence type="ECO:0000256" key="3">
    <source>
        <dbReference type="ARBA" id="ARBA00022490"/>
    </source>
</evidence>
<dbReference type="GO" id="GO:0005737">
    <property type="term" value="C:cytoplasm"/>
    <property type="evidence" value="ECO:0007669"/>
    <property type="project" value="UniProtKB-SubCell"/>
</dbReference>
<evidence type="ECO:0000259" key="5">
    <source>
        <dbReference type="Pfam" id="PF08577"/>
    </source>
</evidence>
<dbReference type="InterPro" id="IPR013886">
    <property type="entry name" value="PI31_Prot_C"/>
</dbReference>
<dbReference type="EMBL" id="AFBI03000013">
    <property type="protein sequence ID" value="EJW04815.1"/>
    <property type="molecule type" value="Genomic_DNA"/>
</dbReference>
<dbReference type="HOGENOM" id="CLU_1610728_0_0_1"/>
<dbReference type="GO" id="GO:0043161">
    <property type="term" value="P:proteasome-mediated ubiquitin-dependent protein catabolic process"/>
    <property type="evidence" value="ECO:0007669"/>
    <property type="project" value="InterPro"/>
</dbReference>
<evidence type="ECO:0000313" key="7">
    <source>
        <dbReference type="Proteomes" id="UP000003163"/>
    </source>
</evidence>
<evidence type="ECO:0000313" key="6">
    <source>
        <dbReference type="EMBL" id="EJW04815.1"/>
    </source>
</evidence>
<dbReference type="GO" id="GO:0070628">
    <property type="term" value="F:proteasome binding"/>
    <property type="evidence" value="ECO:0007669"/>
    <property type="project" value="InterPro"/>
</dbReference>
<evidence type="ECO:0000256" key="4">
    <source>
        <dbReference type="SAM" id="MobiDB-lite"/>
    </source>
</evidence>
<dbReference type="InterPro" id="IPR045128">
    <property type="entry name" value="PI31-like"/>
</dbReference>
<dbReference type="AlphaFoldDB" id="J9DQH3"/>
<proteinExistence type="inferred from homology"/>
<evidence type="ECO:0000256" key="1">
    <source>
        <dbReference type="ARBA" id="ARBA00004496"/>
    </source>
</evidence>
<keyword evidence="3" id="KW-0963">Cytoplasm</keyword>
<dbReference type="VEuPathDB" id="MicrosporidiaDB:EDEG_00985"/>
<reference evidence="7" key="2">
    <citation type="submission" date="2015-07" db="EMBL/GenBank/DDBJ databases">
        <title>Contrasting host-pathogen interactions and genome evolution in two generalist and specialist microsporidian pathogens of mosquitoes.</title>
        <authorList>
            <consortium name="The Broad Institute Genomics Platform"/>
            <consortium name="The Broad Institute Genome Sequencing Center for Infectious Disease"/>
            <person name="Cuomo C.A."/>
            <person name="Sanscrainte N.D."/>
            <person name="Goldberg J.M."/>
            <person name="Heiman D."/>
            <person name="Young S."/>
            <person name="Zeng Q."/>
            <person name="Becnel J.J."/>
            <person name="Birren B.W."/>
        </authorList>
    </citation>
    <scope>NUCLEOTIDE SEQUENCE [LARGE SCALE GENOMIC DNA]</scope>
    <source>
        <strain evidence="7">USNM 41457</strain>
    </source>
</reference>
<evidence type="ECO:0000256" key="2">
    <source>
        <dbReference type="ARBA" id="ARBA00006405"/>
    </source>
</evidence>
<dbReference type="GO" id="GO:0004866">
    <property type="term" value="F:endopeptidase inhibitor activity"/>
    <property type="evidence" value="ECO:0007669"/>
    <property type="project" value="InterPro"/>
</dbReference>
<dbReference type="OrthoDB" id="68090at2759"/>
<sequence length="165" mass="19265">MKFEEFIKLIERNGFTYEKRDNRHLVSKKNIVKEINLSKDIDYDDFIKNFDLNATKSSVLTNNDRHDAKLYNIGHDDLLPSTKLQSDDFEPSGMLVGPNHPLFDPRNNNYDETHDEEFITPPPMAKFDPIFPEPDRRSARSKKKRSNNPDPDHLKKPGNNNGFFM</sequence>
<comment type="similarity">
    <text evidence="2">Belongs to the proteasome inhibitor PI31 family.</text>
</comment>
<name>J9DQH3_EDHAE</name>
<dbReference type="PANTHER" id="PTHR13266">
    <property type="entry name" value="PROTEASOME INHIBITOR"/>
    <property type="match status" value="1"/>
</dbReference>
<organism evidence="6 7">
    <name type="scientific">Edhazardia aedis (strain USNM 41457)</name>
    <name type="common">Microsporidian parasite</name>
    <dbReference type="NCBI Taxonomy" id="1003232"/>
    <lineage>
        <taxon>Eukaryota</taxon>
        <taxon>Fungi</taxon>
        <taxon>Fungi incertae sedis</taxon>
        <taxon>Microsporidia</taxon>
        <taxon>Edhazardia</taxon>
    </lineage>
</organism>
<dbReference type="PANTHER" id="PTHR13266:SF1">
    <property type="entry name" value="PROTEASOME INHIBITOR PI31 SUBUNIT"/>
    <property type="match status" value="1"/>
</dbReference>
<comment type="caution">
    <text evidence="6">The sequence shown here is derived from an EMBL/GenBank/DDBJ whole genome shotgun (WGS) entry which is preliminary data.</text>
</comment>
<gene>
    <name evidence="6" type="ORF">EDEG_00985</name>
</gene>
<feature type="region of interest" description="Disordered" evidence="4">
    <location>
        <begin position="113"/>
        <end position="165"/>
    </location>
</feature>
<feature type="domain" description="PI31 proteasome regulator C-terminal" evidence="5">
    <location>
        <begin position="73"/>
        <end position="132"/>
    </location>
</feature>
<dbReference type="Pfam" id="PF08577">
    <property type="entry name" value="PI31_Prot_C"/>
    <property type="match status" value="1"/>
</dbReference>
<protein>
    <recommendedName>
        <fullName evidence="5">PI31 proteasome regulator C-terminal domain-containing protein</fullName>
    </recommendedName>
</protein>
<reference evidence="6 7" key="1">
    <citation type="submission" date="2011-08" db="EMBL/GenBank/DDBJ databases">
        <authorList>
            <person name="Liu Z.J."/>
            <person name="Shi F.L."/>
            <person name="Lu J.Q."/>
            <person name="Li M."/>
            <person name="Wang Z.L."/>
        </authorList>
    </citation>
    <scope>NUCLEOTIDE SEQUENCE [LARGE SCALE GENOMIC DNA]</scope>
    <source>
        <strain evidence="6 7">USNM 41457</strain>
    </source>
</reference>
<dbReference type="Proteomes" id="UP000003163">
    <property type="component" value="Unassembled WGS sequence"/>
</dbReference>